<gene>
    <name evidence="2" type="ORF">DM01DRAFT_1278714</name>
</gene>
<dbReference type="Pfam" id="PF13649">
    <property type="entry name" value="Methyltransf_25"/>
    <property type="match status" value="1"/>
</dbReference>
<evidence type="ECO:0000259" key="1">
    <source>
        <dbReference type="Pfam" id="PF13649"/>
    </source>
</evidence>
<dbReference type="GO" id="GO:0008168">
    <property type="term" value="F:methyltransferase activity"/>
    <property type="evidence" value="ECO:0007669"/>
    <property type="project" value="UniProtKB-KW"/>
</dbReference>
<name>A0A1X2GYB7_9FUNG</name>
<sequence>MAIEKLESADVILEVGTNNGIWALEMANAYPNSKVIGMDPRSVSSLSSVPSNVEYVQTNLFQPWPMATNSVDLVFQRGLGAWVTKEQMQHLIKEAIRVVKPGGYIEWVEAEAGHQRPGPIQSAFDQFMEQEYQTKGMDFNHTQSFDTMILDLAQEQSIQLELEDHATYDIPLGEWPEDAQGKQLGFINQGIQKASYRNRKSYYAHIWSMSSQDYDVAMQALLDEFDEFKSYSRFHCWQAKKPVA</sequence>
<proteinExistence type="predicted"/>
<evidence type="ECO:0000313" key="3">
    <source>
        <dbReference type="Proteomes" id="UP000242146"/>
    </source>
</evidence>
<keyword evidence="3" id="KW-1185">Reference proteome</keyword>
<comment type="caution">
    <text evidence="2">The sequence shown here is derived from an EMBL/GenBank/DDBJ whole genome shotgun (WGS) entry which is preliminary data.</text>
</comment>
<keyword evidence="2" id="KW-0489">Methyltransferase</keyword>
<dbReference type="EMBL" id="MCGT01000001">
    <property type="protein sequence ID" value="ORX63012.1"/>
    <property type="molecule type" value="Genomic_DNA"/>
</dbReference>
<organism evidence="2 3">
    <name type="scientific">Hesseltinella vesiculosa</name>
    <dbReference type="NCBI Taxonomy" id="101127"/>
    <lineage>
        <taxon>Eukaryota</taxon>
        <taxon>Fungi</taxon>
        <taxon>Fungi incertae sedis</taxon>
        <taxon>Mucoromycota</taxon>
        <taxon>Mucoromycotina</taxon>
        <taxon>Mucoromycetes</taxon>
        <taxon>Mucorales</taxon>
        <taxon>Cunninghamellaceae</taxon>
        <taxon>Hesseltinella</taxon>
    </lineage>
</organism>
<evidence type="ECO:0000313" key="2">
    <source>
        <dbReference type="EMBL" id="ORX63012.1"/>
    </source>
</evidence>
<dbReference type="GO" id="GO:0032259">
    <property type="term" value="P:methylation"/>
    <property type="evidence" value="ECO:0007669"/>
    <property type="project" value="UniProtKB-KW"/>
</dbReference>
<dbReference type="Gene3D" id="3.40.50.150">
    <property type="entry name" value="Vaccinia Virus protein VP39"/>
    <property type="match status" value="1"/>
</dbReference>
<dbReference type="InterPro" id="IPR041698">
    <property type="entry name" value="Methyltransf_25"/>
</dbReference>
<dbReference type="Proteomes" id="UP000242146">
    <property type="component" value="Unassembled WGS sequence"/>
</dbReference>
<dbReference type="STRING" id="101127.A0A1X2GYB7"/>
<dbReference type="PANTHER" id="PTHR43591">
    <property type="entry name" value="METHYLTRANSFERASE"/>
    <property type="match status" value="1"/>
</dbReference>
<feature type="domain" description="Methyltransferase" evidence="1">
    <location>
        <begin position="12"/>
        <end position="103"/>
    </location>
</feature>
<accession>A0A1X2GYB7</accession>
<keyword evidence="2" id="KW-0808">Transferase</keyword>
<dbReference type="CDD" id="cd02440">
    <property type="entry name" value="AdoMet_MTases"/>
    <property type="match status" value="1"/>
</dbReference>
<protein>
    <submittedName>
        <fullName evidence="2">S-adenosyl-L-methionine-dependent methyltransferase</fullName>
    </submittedName>
</protein>
<dbReference type="InterPro" id="IPR029063">
    <property type="entry name" value="SAM-dependent_MTases_sf"/>
</dbReference>
<dbReference type="PANTHER" id="PTHR43591:SF24">
    <property type="entry name" value="2-METHOXY-6-POLYPRENYL-1,4-BENZOQUINOL METHYLASE, MITOCHONDRIAL"/>
    <property type="match status" value="1"/>
</dbReference>
<dbReference type="SUPFAM" id="SSF53335">
    <property type="entry name" value="S-adenosyl-L-methionine-dependent methyltransferases"/>
    <property type="match status" value="1"/>
</dbReference>
<dbReference type="OrthoDB" id="2013972at2759"/>
<reference evidence="2 3" key="1">
    <citation type="submission" date="2016-07" db="EMBL/GenBank/DDBJ databases">
        <title>Pervasive Adenine N6-methylation of Active Genes in Fungi.</title>
        <authorList>
            <consortium name="DOE Joint Genome Institute"/>
            <person name="Mondo S.J."/>
            <person name="Dannebaum R.O."/>
            <person name="Kuo R.C."/>
            <person name="Labutti K."/>
            <person name="Haridas S."/>
            <person name="Kuo A."/>
            <person name="Salamov A."/>
            <person name="Ahrendt S.R."/>
            <person name="Lipzen A."/>
            <person name="Sullivan W."/>
            <person name="Andreopoulos W.B."/>
            <person name="Clum A."/>
            <person name="Lindquist E."/>
            <person name="Daum C."/>
            <person name="Ramamoorthy G.K."/>
            <person name="Gryganskyi A."/>
            <person name="Culley D."/>
            <person name="Magnuson J.K."/>
            <person name="James T.Y."/>
            <person name="O'Malley M.A."/>
            <person name="Stajich J.E."/>
            <person name="Spatafora J.W."/>
            <person name="Visel A."/>
            <person name="Grigoriev I.V."/>
        </authorList>
    </citation>
    <scope>NUCLEOTIDE SEQUENCE [LARGE SCALE GENOMIC DNA]</scope>
    <source>
        <strain evidence="2 3">NRRL 3301</strain>
    </source>
</reference>
<dbReference type="AlphaFoldDB" id="A0A1X2GYB7"/>